<keyword evidence="2" id="KW-0479">Metal-binding</keyword>
<keyword evidence="7" id="KW-0732">Signal</keyword>
<keyword evidence="4 6" id="KW-0862">Zinc</keyword>
<accession>A0ABP9NEQ0</accession>
<comment type="similarity">
    <text evidence="6">Belongs to the peptidase M48 family.</text>
</comment>
<dbReference type="Gene3D" id="3.30.2010.10">
    <property type="entry name" value="Metalloproteases ('zincins'), catalytic domain"/>
    <property type="match status" value="1"/>
</dbReference>
<dbReference type="InterPro" id="IPR001915">
    <property type="entry name" value="Peptidase_M48"/>
</dbReference>
<dbReference type="PROSITE" id="PS51257">
    <property type="entry name" value="PROKAR_LIPOPROTEIN"/>
    <property type="match status" value="1"/>
</dbReference>
<sequence>MKLKLIASSLLMVSLTACQVNADSLVNLGSQSVQLATLNDAQVKQLSDKSCTQMDAEAKVAPDNNPYAIRLNKISQSLGDTINGTKINYKVYLTQDVNAWAMANGCVRVYSGLMDKMTDNEIQGVVGHELGHVALGHSKKAMQVAYGTQLARGAIAATTNATIASLTGSQLGDIAEQAINAQFSQKQEREADNFSFDYLVKKGINPIGLATAFEKLGGGEASLLSTHPSSSARSQNIRDRIAQMNQAK</sequence>
<feature type="domain" description="Peptidase M48" evidence="8">
    <location>
        <begin position="88"/>
        <end position="240"/>
    </location>
</feature>
<evidence type="ECO:0000256" key="1">
    <source>
        <dbReference type="ARBA" id="ARBA00022670"/>
    </source>
</evidence>
<keyword evidence="3 6" id="KW-0378">Hydrolase</keyword>
<evidence type="ECO:0000256" key="3">
    <source>
        <dbReference type="ARBA" id="ARBA00022801"/>
    </source>
</evidence>
<keyword evidence="5 6" id="KW-0482">Metalloprotease</keyword>
<dbReference type="PANTHER" id="PTHR22726:SF8">
    <property type="entry name" value="METALLOPROTEASE YCAL"/>
    <property type="match status" value="1"/>
</dbReference>
<dbReference type="EMBL" id="BAABHY010000014">
    <property type="protein sequence ID" value="GAA5114843.1"/>
    <property type="molecule type" value="Genomic_DNA"/>
</dbReference>
<evidence type="ECO:0000313" key="9">
    <source>
        <dbReference type="EMBL" id="GAA5114843.1"/>
    </source>
</evidence>
<comment type="cofactor">
    <cofactor evidence="6">
        <name>Zn(2+)</name>
        <dbReference type="ChEBI" id="CHEBI:29105"/>
    </cofactor>
    <text evidence="6">Binds 1 zinc ion per subunit.</text>
</comment>
<dbReference type="Proteomes" id="UP001500171">
    <property type="component" value="Unassembled WGS sequence"/>
</dbReference>
<feature type="signal peptide" evidence="7">
    <location>
        <begin position="1"/>
        <end position="22"/>
    </location>
</feature>
<proteinExistence type="inferred from homology"/>
<evidence type="ECO:0000256" key="2">
    <source>
        <dbReference type="ARBA" id="ARBA00022723"/>
    </source>
</evidence>
<dbReference type="PANTHER" id="PTHR22726">
    <property type="entry name" value="METALLOENDOPEPTIDASE OMA1"/>
    <property type="match status" value="1"/>
</dbReference>
<gene>
    <name evidence="9" type="ORF">GCM10023211_24920</name>
</gene>
<name>A0ABP9NEQ0_9GAMM</name>
<evidence type="ECO:0000313" key="10">
    <source>
        <dbReference type="Proteomes" id="UP001500171"/>
    </source>
</evidence>
<organism evidence="9 10">
    <name type="scientific">Orbus sasakiae</name>
    <dbReference type="NCBI Taxonomy" id="1078475"/>
    <lineage>
        <taxon>Bacteria</taxon>
        <taxon>Pseudomonadati</taxon>
        <taxon>Pseudomonadota</taxon>
        <taxon>Gammaproteobacteria</taxon>
        <taxon>Orbales</taxon>
        <taxon>Orbaceae</taxon>
        <taxon>Orbus</taxon>
    </lineage>
</organism>
<dbReference type="RefSeq" id="WP_345492728.1">
    <property type="nucleotide sequence ID" value="NZ_BAABHY010000014.1"/>
</dbReference>
<evidence type="ECO:0000256" key="7">
    <source>
        <dbReference type="SAM" id="SignalP"/>
    </source>
</evidence>
<evidence type="ECO:0000256" key="5">
    <source>
        <dbReference type="ARBA" id="ARBA00023049"/>
    </source>
</evidence>
<reference evidence="10" key="1">
    <citation type="journal article" date="2019" name="Int. J. Syst. Evol. Microbiol.">
        <title>The Global Catalogue of Microorganisms (GCM) 10K type strain sequencing project: providing services to taxonomists for standard genome sequencing and annotation.</title>
        <authorList>
            <consortium name="The Broad Institute Genomics Platform"/>
            <consortium name="The Broad Institute Genome Sequencing Center for Infectious Disease"/>
            <person name="Wu L."/>
            <person name="Ma J."/>
        </authorList>
    </citation>
    <scope>NUCLEOTIDE SEQUENCE [LARGE SCALE GENOMIC DNA]</scope>
    <source>
        <strain evidence="10">JCM 18050</strain>
    </source>
</reference>
<feature type="chain" id="PRO_5046649929" evidence="7">
    <location>
        <begin position="23"/>
        <end position="248"/>
    </location>
</feature>
<evidence type="ECO:0000256" key="6">
    <source>
        <dbReference type="RuleBase" id="RU003983"/>
    </source>
</evidence>
<keyword evidence="10" id="KW-1185">Reference proteome</keyword>
<dbReference type="InterPro" id="IPR051156">
    <property type="entry name" value="Mito/Outer_Membr_Metalloprot"/>
</dbReference>
<dbReference type="Pfam" id="PF01435">
    <property type="entry name" value="Peptidase_M48"/>
    <property type="match status" value="1"/>
</dbReference>
<protein>
    <submittedName>
        <fullName evidence="9">M48 family metallopeptidase</fullName>
    </submittedName>
</protein>
<evidence type="ECO:0000259" key="8">
    <source>
        <dbReference type="Pfam" id="PF01435"/>
    </source>
</evidence>
<evidence type="ECO:0000256" key="4">
    <source>
        <dbReference type="ARBA" id="ARBA00022833"/>
    </source>
</evidence>
<comment type="caution">
    <text evidence="9">The sequence shown here is derived from an EMBL/GenBank/DDBJ whole genome shotgun (WGS) entry which is preliminary data.</text>
</comment>
<keyword evidence="1 6" id="KW-0645">Protease</keyword>
<dbReference type="CDD" id="cd07334">
    <property type="entry name" value="M48C_loiP_like"/>
    <property type="match status" value="1"/>
</dbReference>